<protein>
    <submittedName>
        <fullName evidence="1">Uncharacterized protein</fullName>
    </submittedName>
</protein>
<organism evidence="1 2">
    <name type="scientific">Danaus plexippus plexippus</name>
    <dbReference type="NCBI Taxonomy" id="278856"/>
    <lineage>
        <taxon>Eukaryota</taxon>
        <taxon>Metazoa</taxon>
        <taxon>Ecdysozoa</taxon>
        <taxon>Arthropoda</taxon>
        <taxon>Hexapoda</taxon>
        <taxon>Insecta</taxon>
        <taxon>Pterygota</taxon>
        <taxon>Neoptera</taxon>
        <taxon>Endopterygota</taxon>
        <taxon>Lepidoptera</taxon>
        <taxon>Glossata</taxon>
        <taxon>Ditrysia</taxon>
        <taxon>Papilionoidea</taxon>
        <taxon>Nymphalidae</taxon>
        <taxon>Danainae</taxon>
        <taxon>Danaini</taxon>
        <taxon>Danaina</taxon>
        <taxon>Danaus</taxon>
        <taxon>Danaus</taxon>
    </lineage>
</organism>
<name>A0A212ES61_DANPL</name>
<sequence>MKAWTAHDPDTTLSCCRTLHVKHAAYASALYTL</sequence>
<evidence type="ECO:0000313" key="2">
    <source>
        <dbReference type="Proteomes" id="UP000007151"/>
    </source>
</evidence>
<keyword evidence="2" id="KW-1185">Reference proteome</keyword>
<feature type="non-terminal residue" evidence="1">
    <location>
        <position position="33"/>
    </location>
</feature>
<evidence type="ECO:0000313" key="1">
    <source>
        <dbReference type="EMBL" id="OWR44325.1"/>
    </source>
</evidence>
<dbReference type="KEGG" id="dpl:KGM_202041A"/>
<dbReference type="Proteomes" id="UP000007151">
    <property type="component" value="Unassembled WGS sequence"/>
</dbReference>
<comment type="caution">
    <text evidence="1">The sequence shown here is derived from an EMBL/GenBank/DDBJ whole genome shotgun (WGS) entry which is preliminary data.</text>
</comment>
<accession>A0A212ES61</accession>
<dbReference type="AlphaFoldDB" id="A0A212ES61"/>
<dbReference type="EMBL" id="AGBW02012861">
    <property type="protein sequence ID" value="OWR44325.1"/>
    <property type="molecule type" value="Genomic_DNA"/>
</dbReference>
<gene>
    <name evidence="1" type="ORF">KGM_202041A</name>
</gene>
<dbReference type="InParanoid" id="A0A212ES61"/>
<proteinExistence type="predicted"/>
<reference evidence="1 2" key="1">
    <citation type="journal article" date="2011" name="Cell">
        <title>The monarch butterfly genome yields insights into long-distance migration.</title>
        <authorList>
            <person name="Zhan S."/>
            <person name="Merlin C."/>
            <person name="Boore J.L."/>
            <person name="Reppert S.M."/>
        </authorList>
    </citation>
    <scope>NUCLEOTIDE SEQUENCE [LARGE SCALE GENOMIC DNA]</scope>
    <source>
        <strain evidence="1">F-2</strain>
    </source>
</reference>